<gene>
    <name evidence="1" type="ORF">Mic7113_4533</name>
</gene>
<name>K9WJ59_9CYAN</name>
<sequence>MAEKDIKIKFPLWSFLNQPVFSSKTKLILNPREFAYLYRVQLLEACWAKECNSKGRPCN</sequence>
<dbReference type="EMBL" id="CP003630">
    <property type="protein sequence ID" value="AFZ20218.1"/>
    <property type="molecule type" value="Genomic_DNA"/>
</dbReference>
<dbReference type="KEGG" id="mic:Mic7113_4533"/>
<accession>K9WJ59</accession>
<dbReference type="HOGENOM" id="CLU_197650_1_0_3"/>
<dbReference type="Proteomes" id="UP000010471">
    <property type="component" value="Chromosome"/>
</dbReference>
<keyword evidence="2" id="KW-1185">Reference proteome</keyword>
<dbReference type="AlphaFoldDB" id="K9WJ59"/>
<proteinExistence type="predicted"/>
<evidence type="ECO:0000313" key="2">
    <source>
        <dbReference type="Proteomes" id="UP000010471"/>
    </source>
</evidence>
<protein>
    <submittedName>
        <fullName evidence="1">Uncharacterized protein</fullName>
    </submittedName>
</protein>
<reference evidence="1 2" key="1">
    <citation type="submission" date="2012-06" db="EMBL/GenBank/DDBJ databases">
        <title>Finished chromosome of genome of Microcoleus sp. PCC 7113.</title>
        <authorList>
            <consortium name="US DOE Joint Genome Institute"/>
            <person name="Gugger M."/>
            <person name="Coursin T."/>
            <person name="Rippka R."/>
            <person name="Tandeau De Marsac N."/>
            <person name="Huntemann M."/>
            <person name="Wei C.-L."/>
            <person name="Han J."/>
            <person name="Detter J.C."/>
            <person name="Han C."/>
            <person name="Tapia R."/>
            <person name="Chen A."/>
            <person name="Kyrpides N."/>
            <person name="Mavromatis K."/>
            <person name="Markowitz V."/>
            <person name="Szeto E."/>
            <person name="Ivanova N."/>
            <person name="Pagani I."/>
            <person name="Pati A."/>
            <person name="Goodwin L."/>
            <person name="Nordberg H.P."/>
            <person name="Cantor M.N."/>
            <person name="Hua S.X."/>
            <person name="Woyke T."/>
            <person name="Kerfeld C.A."/>
        </authorList>
    </citation>
    <scope>NUCLEOTIDE SEQUENCE [LARGE SCALE GENOMIC DNA]</scope>
    <source>
        <strain evidence="1 2">PCC 7113</strain>
    </source>
</reference>
<evidence type="ECO:0000313" key="1">
    <source>
        <dbReference type="EMBL" id="AFZ20218.1"/>
    </source>
</evidence>
<dbReference type="eggNOG" id="ENOG5033HHB">
    <property type="taxonomic scope" value="Bacteria"/>
</dbReference>
<organism evidence="1 2">
    <name type="scientific">Allocoleopsis franciscana PCC 7113</name>
    <dbReference type="NCBI Taxonomy" id="1173027"/>
    <lineage>
        <taxon>Bacteria</taxon>
        <taxon>Bacillati</taxon>
        <taxon>Cyanobacteriota</taxon>
        <taxon>Cyanophyceae</taxon>
        <taxon>Coleofasciculales</taxon>
        <taxon>Coleofasciculaceae</taxon>
        <taxon>Allocoleopsis</taxon>
        <taxon>Allocoleopsis franciscana</taxon>
    </lineage>
</organism>